<evidence type="ECO:0000256" key="3">
    <source>
        <dbReference type="ARBA" id="ARBA00022833"/>
    </source>
</evidence>
<dbReference type="Gene3D" id="2.60.120.920">
    <property type="match status" value="1"/>
</dbReference>
<dbReference type="InterPro" id="IPR017907">
    <property type="entry name" value="Znf_RING_CS"/>
</dbReference>
<dbReference type="PROSITE" id="PS50119">
    <property type="entry name" value="ZF_BBOX"/>
    <property type="match status" value="1"/>
</dbReference>
<dbReference type="GO" id="GO:0008270">
    <property type="term" value="F:zinc ion binding"/>
    <property type="evidence" value="ECO:0007669"/>
    <property type="project" value="UniProtKB-KW"/>
</dbReference>
<keyword evidence="3" id="KW-0862">Zinc</keyword>
<feature type="domain" description="RING-type" evidence="5">
    <location>
        <begin position="16"/>
        <end position="56"/>
    </location>
</feature>
<name>A0A2Y9QHI7_TRIMA</name>
<dbReference type="InterPro" id="IPR003877">
    <property type="entry name" value="SPRY_dom"/>
</dbReference>
<dbReference type="SMART" id="SM00589">
    <property type="entry name" value="PRY"/>
    <property type="match status" value="1"/>
</dbReference>
<evidence type="ECO:0000256" key="2">
    <source>
        <dbReference type="ARBA" id="ARBA00022771"/>
    </source>
</evidence>
<dbReference type="InterPro" id="IPR013320">
    <property type="entry name" value="ConA-like_dom_sf"/>
</dbReference>
<evidence type="ECO:0000259" key="7">
    <source>
        <dbReference type="PROSITE" id="PS50188"/>
    </source>
</evidence>
<dbReference type="KEGG" id="tmu:111819219"/>
<dbReference type="InterPro" id="IPR043136">
    <property type="entry name" value="B30.2/SPRY_sf"/>
</dbReference>
<organism evidence="8 9">
    <name type="scientific">Trichechus manatus latirostris</name>
    <name type="common">Florida manatee</name>
    <dbReference type="NCBI Taxonomy" id="127582"/>
    <lineage>
        <taxon>Eukaryota</taxon>
        <taxon>Metazoa</taxon>
        <taxon>Chordata</taxon>
        <taxon>Craniata</taxon>
        <taxon>Vertebrata</taxon>
        <taxon>Euteleostomi</taxon>
        <taxon>Mammalia</taxon>
        <taxon>Eutheria</taxon>
        <taxon>Afrotheria</taxon>
        <taxon>Sirenia</taxon>
        <taxon>Trichechidae</taxon>
        <taxon>Trichechus</taxon>
    </lineage>
</organism>
<dbReference type="SMART" id="SM00184">
    <property type="entry name" value="RING"/>
    <property type="match status" value="1"/>
</dbReference>
<evidence type="ECO:0000259" key="5">
    <source>
        <dbReference type="PROSITE" id="PS50089"/>
    </source>
</evidence>
<keyword evidence="8" id="KW-1185">Reference proteome</keyword>
<feature type="domain" description="B box-type" evidence="6">
    <location>
        <begin position="92"/>
        <end position="133"/>
    </location>
</feature>
<dbReference type="InParanoid" id="A0A2Y9QHI7"/>
<dbReference type="STRING" id="127582.A0A2Y9QHI7"/>
<dbReference type="Pfam" id="PF15227">
    <property type="entry name" value="zf-C3HC4_4"/>
    <property type="match status" value="1"/>
</dbReference>
<reference evidence="9" key="1">
    <citation type="submission" date="2025-08" db="UniProtKB">
        <authorList>
            <consortium name="RefSeq"/>
        </authorList>
    </citation>
    <scope>IDENTIFICATION</scope>
</reference>
<dbReference type="InterPro" id="IPR000315">
    <property type="entry name" value="Znf_B-box"/>
</dbReference>
<dbReference type="SMART" id="SM00336">
    <property type="entry name" value="BBOX"/>
    <property type="match status" value="1"/>
</dbReference>
<dbReference type="PROSITE" id="PS50089">
    <property type="entry name" value="ZF_RING_2"/>
    <property type="match status" value="1"/>
</dbReference>
<feature type="domain" description="B30.2/SPRY" evidence="7">
    <location>
        <begin position="277"/>
        <end position="460"/>
    </location>
</feature>
<evidence type="ECO:0000256" key="4">
    <source>
        <dbReference type="PROSITE-ProRule" id="PRU00024"/>
    </source>
</evidence>
<dbReference type="Pfam" id="PF00643">
    <property type="entry name" value="zf-B_box"/>
    <property type="match status" value="1"/>
</dbReference>
<evidence type="ECO:0000313" key="9">
    <source>
        <dbReference type="RefSeq" id="XP_023581237.1"/>
    </source>
</evidence>
<evidence type="ECO:0000313" key="8">
    <source>
        <dbReference type="Proteomes" id="UP000248480"/>
    </source>
</evidence>
<dbReference type="Pfam" id="PF13765">
    <property type="entry name" value="PRY"/>
    <property type="match status" value="1"/>
</dbReference>
<evidence type="ECO:0000259" key="6">
    <source>
        <dbReference type="PROSITE" id="PS50119"/>
    </source>
</evidence>
<sequence length="460" mass="52644">MAFAASLADLHTEASCPVCLDYLKDPVTIDCGHNFCRSCIHQCWVDLQDIFPCPVCLQQCSNGSLKRNTQLCNMTDIVKQLPTTRSKRKWQEEKPLCEKHNQTMALFCAKDLELLCPQCRISSNHQDHHLMPIEQAATSHRRKLKSYIEPLRKQVLDAENGLEMAVSKLVELKHKVESQKSELLSEFQQITHFLVKDQEAIQVRLLNEEKDVLKNLIENKIQISDHTCTLKSLLNEITEKCVHADWDLLTGVGSIHKKYELLQNPAVFSYALEREHCSLPPQYFGLQNMISIFQVNLILDPETAHPDLIISEDRKTMMYKMMDPNCPHNLSEFNVYPSALSSEGFDSGRHFWQVEVRGRGDWSLGVCKESFPRNAITLPSPNNGCWQIQLWASKFATCQSVNLSRIGVFLDYELGEVSFYSLNNRSHLYTSTVTSVEKLIPYFSIGPFTNFLSISIVRNE</sequence>
<keyword evidence="2 4" id="KW-0863">Zinc-finger</keyword>
<accession>A0A2Y9QHI7</accession>
<dbReference type="InterPro" id="IPR050143">
    <property type="entry name" value="TRIM/RBCC"/>
</dbReference>
<dbReference type="InterPro" id="IPR006574">
    <property type="entry name" value="PRY"/>
</dbReference>
<dbReference type="SUPFAM" id="SSF49899">
    <property type="entry name" value="Concanavalin A-like lectins/glucanases"/>
    <property type="match status" value="1"/>
</dbReference>
<evidence type="ECO:0000256" key="1">
    <source>
        <dbReference type="ARBA" id="ARBA00022723"/>
    </source>
</evidence>
<dbReference type="FunFam" id="2.60.120.920:FF:000004">
    <property type="entry name" value="Butyrophilin subfamily 1 member A1"/>
    <property type="match status" value="1"/>
</dbReference>
<dbReference type="Gene3D" id="3.30.40.10">
    <property type="entry name" value="Zinc/RING finger domain, C3HC4 (zinc finger)"/>
    <property type="match status" value="1"/>
</dbReference>
<dbReference type="GeneID" id="111819219"/>
<keyword evidence="1" id="KW-0479">Metal-binding</keyword>
<dbReference type="InterPro" id="IPR001841">
    <property type="entry name" value="Znf_RING"/>
</dbReference>
<protein>
    <submittedName>
        <fullName evidence="9">Tripartite motif-containing protein 60-like</fullName>
    </submittedName>
</protein>
<dbReference type="PROSITE" id="PS00518">
    <property type="entry name" value="ZF_RING_1"/>
    <property type="match status" value="1"/>
</dbReference>
<dbReference type="SUPFAM" id="SSF57845">
    <property type="entry name" value="B-box zinc-binding domain"/>
    <property type="match status" value="1"/>
</dbReference>
<gene>
    <name evidence="9" type="primary">LOC111819219</name>
</gene>
<dbReference type="InterPro" id="IPR013083">
    <property type="entry name" value="Znf_RING/FYVE/PHD"/>
</dbReference>
<dbReference type="InterPro" id="IPR003879">
    <property type="entry name" value="Butyrophylin_SPRY"/>
</dbReference>
<proteinExistence type="predicted"/>
<dbReference type="CDD" id="cd16594">
    <property type="entry name" value="RING-HC_TRIM7-like_C-IV"/>
    <property type="match status" value="1"/>
</dbReference>
<dbReference type="Pfam" id="PF00622">
    <property type="entry name" value="SPRY"/>
    <property type="match status" value="1"/>
</dbReference>
<dbReference type="InterPro" id="IPR001870">
    <property type="entry name" value="B30.2/SPRY"/>
</dbReference>
<dbReference type="Gene3D" id="3.30.160.60">
    <property type="entry name" value="Classic Zinc Finger"/>
    <property type="match status" value="1"/>
</dbReference>
<dbReference type="RefSeq" id="XP_023581237.1">
    <property type="nucleotide sequence ID" value="XM_023725469.1"/>
</dbReference>
<dbReference type="PROSITE" id="PS50188">
    <property type="entry name" value="B302_SPRY"/>
    <property type="match status" value="1"/>
</dbReference>
<dbReference type="PANTHER" id="PTHR24103">
    <property type="entry name" value="E3 UBIQUITIN-PROTEIN LIGASE TRIM"/>
    <property type="match status" value="1"/>
</dbReference>
<dbReference type="SMART" id="SM00449">
    <property type="entry name" value="SPRY"/>
    <property type="match status" value="1"/>
</dbReference>
<dbReference type="PRINTS" id="PR01407">
    <property type="entry name" value="BUTYPHLNCDUF"/>
</dbReference>
<dbReference type="SUPFAM" id="SSF57850">
    <property type="entry name" value="RING/U-box"/>
    <property type="match status" value="1"/>
</dbReference>
<dbReference type="Proteomes" id="UP000248480">
    <property type="component" value="Unplaced"/>
</dbReference>
<dbReference type="AlphaFoldDB" id="A0A2Y9QHI7"/>